<organism evidence="2 3">
    <name type="scientific">Solimicrobium silvestre</name>
    <dbReference type="NCBI Taxonomy" id="2099400"/>
    <lineage>
        <taxon>Bacteria</taxon>
        <taxon>Pseudomonadati</taxon>
        <taxon>Pseudomonadota</taxon>
        <taxon>Betaproteobacteria</taxon>
        <taxon>Burkholderiales</taxon>
        <taxon>Oxalobacteraceae</taxon>
        <taxon>Solimicrobium</taxon>
    </lineage>
</organism>
<keyword evidence="1" id="KW-0472">Membrane</keyword>
<reference evidence="2 3" key="1">
    <citation type="submission" date="2018-02" db="EMBL/GenBank/DDBJ databases">
        <title>Solimicrobium silvestre gen. nov., sp. nov., isolated from alpine forest soil.</title>
        <authorList>
            <person name="Margesin R."/>
            <person name="Albuquerque L."/>
            <person name="Zhang D.-C."/>
            <person name="Froufe H.J.C."/>
            <person name="Severino R."/>
            <person name="Roxo I."/>
            <person name="Egas C."/>
            <person name="Da Costa M.S."/>
        </authorList>
    </citation>
    <scope>NUCLEOTIDE SEQUENCE [LARGE SCALE GENOMIC DNA]</scope>
    <source>
        <strain evidence="2 3">S20-91</strain>
    </source>
</reference>
<dbReference type="Proteomes" id="UP000237839">
    <property type="component" value="Unassembled WGS sequence"/>
</dbReference>
<evidence type="ECO:0000256" key="1">
    <source>
        <dbReference type="SAM" id="Phobius"/>
    </source>
</evidence>
<dbReference type="OrthoDB" id="9131871at2"/>
<protein>
    <submittedName>
        <fullName evidence="2">GlcNAc-PI de-N-acetylase</fullName>
    </submittedName>
</protein>
<proteinExistence type="predicted"/>
<dbReference type="Gene3D" id="3.40.50.10320">
    <property type="entry name" value="LmbE-like"/>
    <property type="match status" value="1"/>
</dbReference>
<evidence type="ECO:0000313" key="3">
    <source>
        <dbReference type="Proteomes" id="UP000237839"/>
    </source>
</evidence>
<accession>A0A2S9H267</accession>
<sequence>MKITTSTPVALFLFAHQDDEFGVFHAILSEVNQGHRIICAYLTNGHAKNVTSEIRNQESISVLLKLGVKKQDIFFPGDTLNISDSKLLEHLERASNWLKEILSEVSNLAAIYIPAWEGGHQDHDALHALTVCTTMNSDVFNRVRQFPLYNRYLCIGSFFRVLSPLPSNGVVEKINIPLKNRIDFLRYCLSYPSQLVTWIGLFPFVFLHYVFIGKQQLQHVSYERIFQRPHSGFLYYEKRRFFTWEQMENCLLKWIDINNKNKLN</sequence>
<dbReference type="InterPro" id="IPR024078">
    <property type="entry name" value="LmbE-like_dom_sf"/>
</dbReference>
<keyword evidence="1" id="KW-0812">Transmembrane</keyword>
<dbReference type="Pfam" id="PF02585">
    <property type="entry name" value="PIG-L"/>
    <property type="match status" value="1"/>
</dbReference>
<comment type="caution">
    <text evidence="2">The sequence shown here is derived from an EMBL/GenBank/DDBJ whole genome shotgun (WGS) entry which is preliminary data.</text>
</comment>
<feature type="transmembrane region" description="Helical" evidence="1">
    <location>
        <begin position="195"/>
        <end position="212"/>
    </location>
</feature>
<dbReference type="EMBL" id="PUGF01000004">
    <property type="protein sequence ID" value="PRC93956.1"/>
    <property type="molecule type" value="Genomic_DNA"/>
</dbReference>
<keyword evidence="1" id="KW-1133">Transmembrane helix</keyword>
<dbReference type="InterPro" id="IPR003737">
    <property type="entry name" value="GlcNAc_PI_deacetylase-related"/>
</dbReference>
<gene>
    <name evidence="2" type="ORF">S2091_1129</name>
</gene>
<name>A0A2S9H267_9BURK</name>
<keyword evidence="3" id="KW-1185">Reference proteome</keyword>
<dbReference type="SUPFAM" id="SSF102588">
    <property type="entry name" value="LmbE-like"/>
    <property type="match status" value="1"/>
</dbReference>
<dbReference type="RefSeq" id="WP_105530831.1">
    <property type="nucleotide sequence ID" value="NZ_PUGF01000004.1"/>
</dbReference>
<evidence type="ECO:0000313" key="2">
    <source>
        <dbReference type="EMBL" id="PRC93956.1"/>
    </source>
</evidence>
<dbReference type="AlphaFoldDB" id="A0A2S9H267"/>